<dbReference type="InterPro" id="IPR014718">
    <property type="entry name" value="GH-type_carb-bd"/>
</dbReference>
<dbReference type="InterPro" id="IPR008183">
    <property type="entry name" value="Aldose_1/G6P_1-epimerase"/>
</dbReference>
<reference evidence="6" key="1">
    <citation type="submission" date="2022-05" db="EMBL/GenBank/DDBJ databases">
        <authorList>
            <person name="Sun H.-N."/>
        </authorList>
    </citation>
    <scope>NUCLEOTIDE SEQUENCE</scope>
    <source>
        <strain evidence="6">HB14</strain>
    </source>
</reference>
<dbReference type="PANTHER" id="PTHR11122:SF13">
    <property type="entry name" value="GLUCOSE-6-PHOSPHATE 1-EPIMERASE"/>
    <property type="match status" value="1"/>
</dbReference>
<dbReference type="PANTHER" id="PTHR11122">
    <property type="entry name" value="APOSPORY-ASSOCIATED PROTEIN C-RELATED"/>
    <property type="match status" value="1"/>
</dbReference>
<keyword evidence="3 4" id="KW-0413">Isomerase</keyword>
<dbReference type="Pfam" id="PF01263">
    <property type="entry name" value="Aldose_epim"/>
    <property type="match status" value="1"/>
</dbReference>
<dbReference type="InterPro" id="IPR025532">
    <property type="entry name" value="G6P_1-epimerase"/>
</dbReference>
<comment type="caution">
    <text evidence="6">The sequence shown here is derived from an EMBL/GenBank/DDBJ whole genome shotgun (WGS) entry which is preliminary data.</text>
</comment>
<dbReference type="Proteomes" id="UP001139319">
    <property type="component" value="Unassembled WGS sequence"/>
</dbReference>
<gene>
    <name evidence="6" type="ORF">M6D89_03200</name>
</gene>
<dbReference type="GO" id="GO:0030246">
    <property type="term" value="F:carbohydrate binding"/>
    <property type="evidence" value="ECO:0007669"/>
    <property type="project" value="UniProtKB-UniRule"/>
</dbReference>
<evidence type="ECO:0000313" key="6">
    <source>
        <dbReference type="EMBL" id="MCP8898302.1"/>
    </source>
</evidence>
<dbReference type="CDD" id="cd09020">
    <property type="entry name" value="D-hex-6-P-epi_like"/>
    <property type="match status" value="1"/>
</dbReference>
<dbReference type="AlphaFoldDB" id="A0A9X2KSN1"/>
<dbReference type="GO" id="GO:0047938">
    <property type="term" value="F:glucose-6-phosphate 1-epimerase activity"/>
    <property type="evidence" value="ECO:0007669"/>
    <property type="project" value="UniProtKB-UniRule"/>
</dbReference>
<evidence type="ECO:0000256" key="2">
    <source>
        <dbReference type="ARBA" id="ARBA00005866"/>
    </source>
</evidence>
<sequence>MSQNASPEVPQSLQALVDKHDFLSLSDSKTYFPGSKGDGLPLICVDTPLCQALLTTNGGQLLSFTPKGGEELLWVSPNCNFSPGASLRGGIPLCLPWFGPHPTDDTRPKHGIARTREWALQSAQLDDSGVCHLKLALHHKADELFEHDFSAELTLSLGVTPTLHLTLTNTGATDFDASWVMHTYFAINSLEAARVEGLDGREYADKVEGGKYFTQSGPVTFNGEVDRVYEDIQLPVTLDDGQHRYRIEGDQCPSVVVWNIGAEAGSGIADIGPDNHRGYVCVERGACLGDTWRLPAGQARSAHMTIKAA</sequence>
<name>A0A9X2KSN1_9GAMM</name>
<evidence type="ECO:0000256" key="1">
    <source>
        <dbReference type="ARBA" id="ARBA00001096"/>
    </source>
</evidence>
<comment type="similarity">
    <text evidence="2 4">Belongs to the glucose-6-phosphate 1-epimerase family.</text>
</comment>
<dbReference type="GO" id="GO:0005975">
    <property type="term" value="P:carbohydrate metabolic process"/>
    <property type="evidence" value="ECO:0007669"/>
    <property type="project" value="InterPro"/>
</dbReference>
<feature type="active site" evidence="5">
    <location>
        <position position="182"/>
    </location>
</feature>
<accession>A0A9X2KSN1</accession>
<reference evidence="6" key="2">
    <citation type="submission" date="2023-01" db="EMBL/GenBank/DDBJ databases">
        <title>Gilvimarinus xylanilyticus HB14 isolated from Caulerpa lentillifera aquaculture base in Hainan, China.</title>
        <authorList>
            <person name="Zhang Y.-J."/>
        </authorList>
    </citation>
    <scope>NUCLEOTIDE SEQUENCE</scope>
    <source>
        <strain evidence="6">HB14</strain>
    </source>
</reference>
<feature type="active site" evidence="5">
    <location>
        <position position="283"/>
    </location>
</feature>
<dbReference type="EMBL" id="JAMFTH010000001">
    <property type="protein sequence ID" value="MCP8898302.1"/>
    <property type="molecule type" value="Genomic_DNA"/>
</dbReference>
<organism evidence="6 7">
    <name type="scientific">Gilvimarinus xylanilyticus</name>
    <dbReference type="NCBI Taxonomy" id="2944139"/>
    <lineage>
        <taxon>Bacteria</taxon>
        <taxon>Pseudomonadati</taxon>
        <taxon>Pseudomonadota</taxon>
        <taxon>Gammaproteobacteria</taxon>
        <taxon>Cellvibrionales</taxon>
        <taxon>Cellvibrionaceae</taxon>
        <taxon>Gilvimarinus</taxon>
    </lineage>
</organism>
<comment type="catalytic activity">
    <reaction evidence="1">
        <text>alpha-D-glucose 6-phosphate = beta-D-glucose 6-phosphate</text>
        <dbReference type="Rhea" id="RHEA:16249"/>
        <dbReference type="ChEBI" id="CHEBI:58225"/>
        <dbReference type="ChEBI" id="CHEBI:58247"/>
        <dbReference type="EC" id="5.1.3.15"/>
    </reaction>
</comment>
<dbReference type="PIRSF" id="PIRSF016020">
    <property type="entry name" value="PHexose_mutarotase"/>
    <property type="match status" value="1"/>
</dbReference>
<dbReference type="InterPro" id="IPR011013">
    <property type="entry name" value="Gal_mutarotase_sf_dom"/>
</dbReference>
<protein>
    <recommendedName>
        <fullName evidence="4">Putative glucose-6-phosphate 1-epimerase</fullName>
        <ecNumber evidence="4">5.1.3.15</ecNumber>
    </recommendedName>
</protein>
<dbReference type="RefSeq" id="WP_253966585.1">
    <property type="nucleotide sequence ID" value="NZ_JAMFTH010000001.1"/>
</dbReference>
<keyword evidence="7" id="KW-1185">Reference proteome</keyword>
<dbReference type="SUPFAM" id="SSF74650">
    <property type="entry name" value="Galactose mutarotase-like"/>
    <property type="match status" value="1"/>
</dbReference>
<evidence type="ECO:0000313" key="7">
    <source>
        <dbReference type="Proteomes" id="UP001139319"/>
    </source>
</evidence>
<evidence type="ECO:0000256" key="3">
    <source>
        <dbReference type="ARBA" id="ARBA00023235"/>
    </source>
</evidence>
<evidence type="ECO:0000256" key="4">
    <source>
        <dbReference type="PIRNR" id="PIRNR016020"/>
    </source>
</evidence>
<dbReference type="EC" id="5.1.3.15" evidence="4"/>
<dbReference type="Gene3D" id="2.70.98.10">
    <property type="match status" value="1"/>
</dbReference>
<proteinExistence type="inferred from homology"/>
<evidence type="ECO:0000256" key="5">
    <source>
        <dbReference type="PIRSR" id="PIRSR016020-1"/>
    </source>
</evidence>